<accession>A0AA88YHP8</accession>
<proteinExistence type="predicted"/>
<dbReference type="AlphaFoldDB" id="A0AA88YHP8"/>
<keyword evidence="2" id="KW-1185">Reference proteome</keyword>
<evidence type="ECO:0000313" key="1">
    <source>
        <dbReference type="EMBL" id="KAK3105300.1"/>
    </source>
</evidence>
<sequence length="100" mass="12191">MYKRNQDTCREVTRRATRDCRWKAGLYRNVDFVALRGRIIAYQIRWFNGRWSGWFVPGINDADGKFNPYRGRCSLRLEAKSMRRVWSYFYDHEHKFILCS</sequence>
<organism evidence="1 2">
    <name type="scientific">Pinctada imbricata</name>
    <name type="common">Atlantic pearl-oyster</name>
    <name type="synonym">Pinctada martensii</name>
    <dbReference type="NCBI Taxonomy" id="66713"/>
    <lineage>
        <taxon>Eukaryota</taxon>
        <taxon>Metazoa</taxon>
        <taxon>Spiralia</taxon>
        <taxon>Lophotrochozoa</taxon>
        <taxon>Mollusca</taxon>
        <taxon>Bivalvia</taxon>
        <taxon>Autobranchia</taxon>
        <taxon>Pteriomorphia</taxon>
        <taxon>Pterioida</taxon>
        <taxon>Pterioidea</taxon>
        <taxon>Pteriidae</taxon>
        <taxon>Pinctada</taxon>
    </lineage>
</organism>
<dbReference type="EMBL" id="VSWD01000004">
    <property type="protein sequence ID" value="KAK3105300.1"/>
    <property type="molecule type" value="Genomic_DNA"/>
</dbReference>
<comment type="caution">
    <text evidence="1">The sequence shown here is derived from an EMBL/GenBank/DDBJ whole genome shotgun (WGS) entry which is preliminary data.</text>
</comment>
<dbReference type="Proteomes" id="UP001186944">
    <property type="component" value="Unassembled WGS sequence"/>
</dbReference>
<gene>
    <name evidence="1" type="ORF">FSP39_021867</name>
</gene>
<evidence type="ECO:0000313" key="2">
    <source>
        <dbReference type="Proteomes" id="UP001186944"/>
    </source>
</evidence>
<protein>
    <submittedName>
        <fullName evidence="1">Uncharacterized protein</fullName>
    </submittedName>
</protein>
<name>A0AA88YHP8_PINIB</name>
<reference evidence="1" key="1">
    <citation type="submission" date="2019-08" db="EMBL/GenBank/DDBJ databases">
        <title>The improved chromosome-level genome for the pearl oyster Pinctada fucata martensii using PacBio sequencing and Hi-C.</title>
        <authorList>
            <person name="Zheng Z."/>
        </authorList>
    </citation>
    <scope>NUCLEOTIDE SEQUENCE</scope>
    <source>
        <strain evidence="1">ZZ-2019</strain>
        <tissue evidence="1">Adductor muscle</tissue>
    </source>
</reference>